<name>F0ZNS2_DICPU</name>
<dbReference type="RefSeq" id="XP_003289076.1">
    <property type="nucleotide sequence ID" value="XM_003289028.1"/>
</dbReference>
<feature type="transmembrane region" description="Helical" evidence="7">
    <location>
        <begin position="181"/>
        <end position="203"/>
    </location>
</feature>
<reference evidence="9" key="1">
    <citation type="journal article" date="2011" name="Genome Biol.">
        <title>Comparative genomics of the social amoebae Dictyostelium discoideum and Dictyostelium purpureum.</title>
        <authorList>
            <consortium name="US DOE Joint Genome Institute (JGI-PGF)"/>
            <person name="Sucgang R."/>
            <person name="Kuo A."/>
            <person name="Tian X."/>
            <person name="Salerno W."/>
            <person name="Parikh A."/>
            <person name="Feasley C.L."/>
            <person name="Dalin E."/>
            <person name="Tu H."/>
            <person name="Huang E."/>
            <person name="Barry K."/>
            <person name="Lindquist E."/>
            <person name="Shapiro H."/>
            <person name="Bruce D."/>
            <person name="Schmutz J."/>
            <person name="Salamov A."/>
            <person name="Fey P."/>
            <person name="Gaudet P."/>
            <person name="Anjard C."/>
            <person name="Babu M.M."/>
            <person name="Basu S."/>
            <person name="Bushmanova Y."/>
            <person name="van der Wel H."/>
            <person name="Katoh-Kurasawa M."/>
            <person name="Dinh C."/>
            <person name="Coutinho P.M."/>
            <person name="Saito T."/>
            <person name="Elias M."/>
            <person name="Schaap P."/>
            <person name="Kay R.R."/>
            <person name="Henrissat B."/>
            <person name="Eichinger L."/>
            <person name="Rivero F."/>
            <person name="Putnam N.H."/>
            <person name="West C.M."/>
            <person name="Loomis W.F."/>
            <person name="Chisholm R.L."/>
            <person name="Shaulsky G."/>
            <person name="Strassmann J.E."/>
            <person name="Queller D.C."/>
            <person name="Kuspa A."/>
            <person name="Grigoriev I.V."/>
        </authorList>
    </citation>
    <scope>NUCLEOTIDE SEQUENCE [LARGE SCALE GENOMIC DNA]</scope>
    <source>
        <strain evidence="9">QSDP1</strain>
    </source>
</reference>
<dbReference type="GO" id="GO:0038023">
    <property type="term" value="F:signaling receptor activity"/>
    <property type="evidence" value="ECO:0000318"/>
    <property type="project" value="GO_Central"/>
</dbReference>
<comment type="subcellular location">
    <subcellularLocation>
        <location evidence="1">Membrane</location>
        <topology evidence="1">Multi-pass membrane protein</topology>
    </subcellularLocation>
</comment>
<dbReference type="Proteomes" id="UP000001064">
    <property type="component" value="Unassembled WGS sequence"/>
</dbReference>
<keyword evidence="3 7" id="KW-1133">Transmembrane helix</keyword>
<evidence type="ECO:0000256" key="2">
    <source>
        <dbReference type="ARBA" id="ARBA00022692"/>
    </source>
</evidence>
<evidence type="ECO:0000256" key="4">
    <source>
        <dbReference type="ARBA" id="ARBA00023136"/>
    </source>
</evidence>
<feature type="transmembrane region" description="Helical" evidence="7">
    <location>
        <begin position="244"/>
        <end position="265"/>
    </location>
</feature>
<feature type="binding site" evidence="5">
    <location>
        <position position="201"/>
    </location>
    <ligand>
        <name>Zn(2+)</name>
        <dbReference type="ChEBI" id="CHEBI:29105"/>
    </ligand>
</feature>
<feature type="binding site" evidence="5">
    <location>
        <position position="346"/>
    </location>
    <ligand>
        <name>Zn(2+)</name>
        <dbReference type="ChEBI" id="CHEBI:29105"/>
    </ligand>
</feature>
<dbReference type="GeneID" id="10499898"/>
<dbReference type="InParanoid" id="F0ZNS2"/>
<dbReference type="OMA" id="HSQPCPD"/>
<keyword evidence="5" id="KW-0479">Metal-binding</keyword>
<dbReference type="KEGG" id="dpp:DICPUDRAFT_35083"/>
<dbReference type="GO" id="GO:0016020">
    <property type="term" value="C:membrane"/>
    <property type="evidence" value="ECO:0007669"/>
    <property type="project" value="UniProtKB-SubCell"/>
</dbReference>
<dbReference type="InterPro" id="IPR004254">
    <property type="entry name" value="AdipoR/HlyIII-related"/>
</dbReference>
<feature type="region of interest" description="Disordered" evidence="6">
    <location>
        <begin position="32"/>
        <end position="77"/>
    </location>
</feature>
<evidence type="ECO:0000313" key="9">
    <source>
        <dbReference type="Proteomes" id="UP000001064"/>
    </source>
</evidence>
<organism evidence="8 9">
    <name type="scientific">Dictyostelium purpureum</name>
    <name type="common">Slime mold</name>
    <dbReference type="NCBI Taxonomy" id="5786"/>
    <lineage>
        <taxon>Eukaryota</taxon>
        <taxon>Amoebozoa</taxon>
        <taxon>Evosea</taxon>
        <taxon>Eumycetozoa</taxon>
        <taxon>Dictyostelia</taxon>
        <taxon>Dictyosteliales</taxon>
        <taxon>Dictyosteliaceae</taxon>
        <taxon>Dictyostelium</taxon>
    </lineage>
</organism>
<dbReference type="AlphaFoldDB" id="F0ZNS2"/>
<sequence length="374" mass="43384">MITIKEELENYSFSKYFSRFYYYFKSHSSSNNNNVNKKTISSNKENENGANNNNSNNKKSPSLLRDSGNNNINEDDDSTATLLKNSNGCCGDHNKESIIKKTKYSLNNYSDTPDHLRRPFILEGYRVDFSYWLAFKSIFIFGHNDISNIYSHLIPAIYFIYTLYGILVKNNYNITETPDKVMFGIFLGSAICTFICSVLYHTFGCHSYSTYKKLLLCDYLGIVLLIGSSFYPSLFYTYKCHANLMVLYLFTITFLCFSLCALIFVPRFQELHTLRNSLFCATALFGVFPAIHTFFIFDYSLSFQFIKRIITMFLIFGLGLFFYIYKIPESIWPKAGLYHSSHSFWHWFTALGPLYHLDTCLLLFEQVATITCPI</sequence>
<dbReference type="VEuPathDB" id="AmoebaDB:DICPUDRAFT_35083"/>
<evidence type="ECO:0000256" key="1">
    <source>
        <dbReference type="ARBA" id="ARBA00004141"/>
    </source>
</evidence>
<evidence type="ECO:0000313" key="8">
    <source>
        <dbReference type="EMBL" id="EGC34402.1"/>
    </source>
</evidence>
<proteinExistence type="predicted"/>
<accession>F0ZNS2</accession>
<dbReference type="OrthoDB" id="529367at2759"/>
<dbReference type="STRING" id="5786.F0ZNS2"/>
<keyword evidence="9" id="KW-1185">Reference proteome</keyword>
<dbReference type="FunCoup" id="F0ZNS2">
    <property type="interactions" value="3"/>
</dbReference>
<evidence type="ECO:0000256" key="6">
    <source>
        <dbReference type="SAM" id="MobiDB-lite"/>
    </source>
</evidence>
<dbReference type="eggNOG" id="KOG0748">
    <property type="taxonomic scope" value="Eukaryota"/>
</dbReference>
<keyword evidence="4 7" id="KW-0472">Membrane</keyword>
<evidence type="ECO:0000256" key="3">
    <source>
        <dbReference type="ARBA" id="ARBA00022989"/>
    </source>
</evidence>
<feature type="binding site" evidence="5">
    <location>
        <position position="342"/>
    </location>
    <ligand>
        <name>Zn(2+)</name>
        <dbReference type="ChEBI" id="CHEBI:29105"/>
    </ligand>
</feature>
<dbReference type="PANTHER" id="PTHR20855:SF42">
    <property type="match status" value="1"/>
</dbReference>
<evidence type="ECO:0000256" key="5">
    <source>
        <dbReference type="PIRSR" id="PIRSR604254-1"/>
    </source>
</evidence>
<keyword evidence="5" id="KW-0862">Zinc</keyword>
<feature type="transmembrane region" description="Helical" evidence="7">
    <location>
        <begin position="277"/>
        <end position="297"/>
    </location>
</feature>
<gene>
    <name evidence="8" type="ORF">DICPUDRAFT_35083</name>
</gene>
<protein>
    <submittedName>
        <fullName evidence="8">Uncharacterized protein</fullName>
    </submittedName>
</protein>
<feature type="compositionally biased region" description="Low complexity" evidence="6">
    <location>
        <begin position="32"/>
        <end position="60"/>
    </location>
</feature>
<feature type="transmembrane region" description="Helical" evidence="7">
    <location>
        <begin position="309"/>
        <end position="325"/>
    </location>
</feature>
<dbReference type="PANTHER" id="PTHR20855">
    <property type="entry name" value="ADIPOR/PROGESTIN RECEPTOR-RELATED"/>
    <property type="match status" value="1"/>
</dbReference>
<dbReference type="EMBL" id="GL871099">
    <property type="protein sequence ID" value="EGC34402.1"/>
    <property type="molecule type" value="Genomic_DNA"/>
</dbReference>
<feature type="transmembrane region" description="Helical" evidence="7">
    <location>
        <begin position="149"/>
        <end position="169"/>
    </location>
</feature>
<dbReference type="GO" id="GO:0046872">
    <property type="term" value="F:metal ion binding"/>
    <property type="evidence" value="ECO:0007669"/>
    <property type="project" value="UniProtKB-KW"/>
</dbReference>
<dbReference type="Pfam" id="PF03006">
    <property type="entry name" value="HlyIII"/>
    <property type="match status" value="1"/>
</dbReference>
<evidence type="ECO:0000256" key="7">
    <source>
        <dbReference type="SAM" id="Phobius"/>
    </source>
</evidence>
<feature type="transmembrane region" description="Helical" evidence="7">
    <location>
        <begin position="215"/>
        <end position="238"/>
    </location>
</feature>
<keyword evidence="2 7" id="KW-0812">Transmembrane</keyword>